<keyword evidence="3" id="KW-1185">Reference proteome</keyword>
<dbReference type="Proteomes" id="UP000294682">
    <property type="component" value="Unassembled WGS sequence"/>
</dbReference>
<accession>A0A9X8ULC9</accession>
<evidence type="ECO:0000313" key="2">
    <source>
        <dbReference type="EMBL" id="TCL45314.1"/>
    </source>
</evidence>
<feature type="signal peptide" evidence="1">
    <location>
        <begin position="1"/>
        <end position="25"/>
    </location>
</feature>
<keyword evidence="1" id="KW-0732">Signal</keyword>
<dbReference type="AlphaFoldDB" id="A0A9X8ULC9"/>
<comment type="caution">
    <text evidence="2">The sequence shown here is derived from an EMBL/GenBank/DDBJ whole genome shotgun (WGS) entry which is preliminary data.</text>
</comment>
<feature type="chain" id="PRO_5040796662" description="GLUG domain-containing protein" evidence="1">
    <location>
        <begin position="26"/>
        <end position="429"/>
    </location>
</feature>
<reference evidence="2 3" key="1">
    <citation type="submission" date="2019-03" db="EMBL/GenBank/DDBJ databases">
        <title>Genomic Encyclopedia of Type Strains, Phase IV (KMG-IV): sequencing the most valuable type-strain genomes for metagenomic binning, comparative biology and taxonomic classification.</title>
        <authorList>
            <person name="Goeker M."/>
        </authorList>
    </citation>
    <scope>NUCLEOTIDE SEQUENCE [LARGE SCALE GENOMIC DNA]</scope>
    <source>
        <strain evidence="2 3">DSM 100433</strain>
    </source>
</reference>
<evidence type="ECO:0008006" key="4">
    <source>
        <dbReference type="Google" id="ProtNLM"/>
    </source>
</evidence>
<dbReference type="RefSeq" id="WP_132083647.1">
    <property type="nucleotide sequence ID" value="NZ_SLUK01000001.1"/>
</dbReference>
<gene>
    <name evidence="2" type="ORF">EDD78_101297</name>
</gene>
<dbReference type="EMBL" id="SLUK01000001">
    <property type="protein sequence ID" value="TCL45314.1"/>
    <property type="molecule type" value="Genomic_DNA"/>
</dbReference>
<sequence>MKVRSLAWLLVSCCLAALFPTPAAAAATVQVELGEAGSYGVQIPFTPSPRTERYTFSVLEDGAEVFRAGVSASGDRSDIYLPFAYDPSGLPEYTLRVTGHVLPGREGLDREAGVDTPLAIPPSCGCPAGTAGAFYVGKGTAADPYQVASAAQLQHINSPNHLGKGQSFLQVRDIDVEAEQGTSLWTPIGSFATRFNGTYDGDGHWVRNMSIAASDSSGLFGYVEKATIQRLAIETPYAFTSSDAFGGGIVGDGRPGATLSQCYANVSVTASSGHAGVLCGLVQNGSLVTDCYAYGKAAASHQAGLVQNLVGSVRYCYGVCAISGGQATYTGGIVGCTTAASSLTDCRWFDGPSNAYGTEAPPKAVNVQRYALSSANLSNPANFPASFGLNDPNGLWEMGDVWYYNHKDGKPSERVHVTAPKLKIFTYQE</sequence>
<evidence type="ECO:0000256" key="1">
    <source>
        <dbReference type="SAM" id="SignalP"/>
    </source>
</evidence>
<dbReference type="Gene3D" id="2.160.20.110">
    <property type="match status" value="1"/>
</dbReference>
<organism evidence="2 3">
    <name type="scientific">Harryflintia acetispora</name>
    <dbReference type="NCBI Taxonomy" id="1849041"/>
    <lineage>
        <taxon>Bacteria</taxon>
        <taxon>Bacillati</taxon>
        <taxon>Bacillota</taxon>
        <taxon>Clostridia</taxon>
        <taxon>Eubacteriales</taxon>
        <taxon>Oscillospiraceae</taxon>
        <taxon>Harryflintia</taxon>
    </lineage>
</organism>
<name>A0A9X8ULC9_9FIRM</name>
<protein>
    <recommendedName>
        <fullName evidence="4">GLUG domain-containing protein</fullName>
    </recommendedName>
</protein>
<proteinExistence type="predicted"/>
<evidence type="ECO:0000313" key="3">
    <source>
        <dbReference type="Proteomes" id="UP000294682"/>
    </source>
</evidence>